<dbReference type="RefSeq" id="WP_049739736.1">
    <property type="nucleotide sequence ID" value="NZ_BJON01000014.1"/>
</dbReference>
<evidence type="ECO:0000313" key="4">
    <source>
        <dbReference type="Proteomes" id="UP000036834"/>
    </source>
</evidence>
<gene>
    <name evidence="3" type="ORF">ADS79_17755</name>
    <name evidence="2" type="ORF">BRE01_35120</name>
</gene>
<dbReference type="EMBL" id="LGIQ01000009">
    <property type="protein sequence ID" value="KNB70719.1"/>
    <property type="molecule type" value="Genomic_DNA"/>
</dbReference>
<reference evidence="4" key="1">
    <citation type="submission" date="2015-07" db="EMBL/GenBank/DDBJ databases">
        <title>Genome sequencing project for genomic taxonomy and phylogenomics of Bacillus-like bacteria.</title>
        <authorList>
            <person name="Liu B."/>
            <person name="Wang J."/>
            <person name="Zhu Y."/>
            <person name="Liu G."/>
            <person name="Chen Q."/>
            <person name="Chen Z."/>
            <person name="Lan J."/>
            <person name="Che J."/>
            <person name="Ge C."/>
            <person name="Shi H."/>
            <person name="Pan Z."/>
            <person name="Liu X."/>
        </authorList>
    </citation>
    <scope>NUCLEOTIDE SEQUENCE [LARGE SCALE GENOMIC DNA]</scope>
    <source>
        <strain evidence="4">DSM 9887</strain>
    </source>
</reference>
<organism evidence="3 4">
    <name type="scientific">Brevibacillus reuszeri</name>
    <dbReference type="NCBI Taxonomy" id="54915"/>
    <lineage>
        <taxon>Bacteria</taxon>
        <taxon>Bacillati</taxon>
        <taxon>Bacillota</taxon>
        <taxon>Bacilli</taxon>
        <taxon>Bacillales</taxon>
        <taxon>Paenibacillaceae</taxon>
        <taxon>Brevibacillus</taxon>
    </lineage>
</organism>
<reference evidence="3" key="2">
    <citation type="submission" date="2015-07" db="EMBL/GenBank/DDBJ databases">
        <title>MeaNS - Measles Nucleotide Surveillance Program.</title>
        <authorList>
            <person name="Tran T."/>
            <person name="Druce J."/>
        </authorList>
    </citation>
    <scope>NUCLEOTIDE SEQUENCE</scope>
    <source>
        <strain evidence="3">DSM 9887</strain>
    </source>
</reference>
<dbReference type="SUPFAM" id="SSF56601">
    <property type="entry name" value="beta-lactamase/transpeptidase-like"/>
    <property type="match status" value="1"/>
</dbReference>
<accession>A0A0K9YPS6</accession>
<dbReference type="InterPro" id="IPR050491">
    <property type="entry name" value="AmpC-like"/>
</dbReference>
<proteinExistence type="predicted"/>
<dbReference type="GO" id="GO:0016787">
    <property type="term" value="F:hydrolase activity"/>
    <property type="evidence" value="ECO:0007669"/>
    <property type="project" value="UniProtKB-KW"/>
</dbReference>
<evidence type="ECO:0000259" key="1">
    <source>
        <dbReference type="Pfam" id="PF00144"/>
    </source>
</evidence>
<dbReference type="PANTHER" id="PTHR46825:SF9">
    <property type="entry name" value="BETA-LACTAMASE-RELATED DOMAIN-CONTAINING PROTEIN"/>
    <property type="match status" value="1"/>
</dbReference>
<evidence type="ECO:0000313" key="3">
    <source>
        <dbReference type="EMBL" id="KNB70719.1"/>
    </source>
</evidence>
<dbReference type="InterPro" id="IPR012338">
    <property type="entry name" value="Beta-lactam/transpept-like"/>
</dbReference>
<dbReference type="AlphaFoldDB" id="A0A0K9YPS6"/>
<dbReference type="InterPro" id="IPR001466">
    <property type="entry name" value="Beta-lactam-related"/>
</dbReference>
<dbReference type="PANTHER" id="PTHR46825">
    <property type="entry name" value="D-ALANYL-D-ALANINE-CARBOXYPEPTIDASE/ENDOPEPTIDASE AMPH"/>
    <property type="match status" value="1"/>
</dbReference>
<dbReference type="OrthoDB" id="2461317at2"/>
<evidence type="ECO:0000313" key="5">
    <source>
        <dbReference type="Proteomes" id="UP000319578"/>
    </source>
</evidence>
<dbReference type="EMBL" id="BJON01000014">
    <property type="protein sequence ID" value="GED69810.1"/>
    <property type="molecule type" value="Genomic_DNA"/>
</dbReference>
<evidence type="ECO:0000313" key="2">
    <source>
        <dbReference type="EMBL" id="GED69810.1"/>
    </source>
</evidence>
<sequence length="478" mass="52940">MANEKWISTYETFVDKLVLEEKVPGVAIGLAKDGELVYGKGVGYRNASEQLEVTLDTIFGIGSITKSFTCMAIMQLQEAGKLSVHDPVIKYLPEFRLKVGDVVEQMTIHHLMTHSAGLPPMSTLAAALKRSIELDPEFEHNEQDKYSLAKIVPVDTYAELFDYMAEQDFELLGAPGTEFSYSNESYAMLGVIIERLSGKSYETYMKEHILEPAGMKDSVFLLNELDESATITSIYAAKTKDGEKEVFLSDNWWDAPAMRAAGFLKSTVRDMLKYADIYRTGGLAGNARILTEDSVKQMVTPFIQCEQGCYYGYGLMIAPDYHGTLLVEHGGSIKGVQAQMHVLPEEGITGIVLTNLVASPATALMNGAINAFADRAVDASHMPENDYEVPLDRVEDFTGEYHSNEGSKLTIIQEDGAFKLVTEDNQSMLMKPIGEDLFLVKRRGSAATVRYIRDSNNNVIRISFGFRQIPKAAKPQPV</sequence>
<feature type="domain" description="Beta-lactamase-related" evidence="1">
    <location>
        <begin position="14"/>
        <end position="363"/>
    </location>
</feature>
<dbReference type="Pfam" id="PF00144">
    <property type="entry name" value="Beta-lactamase"/>
    <property type="match status" value="1"/>
</dbReference>
<dbReference type="STRING" id="54915.ADS79_17755"/>
<dbReference type="Proteomes" id="UP000036834">
    <property type="component" value="Unassembled WGS sequence"/>
</dbReference>
<comment type="caution">
    <text evidence="3">The sequence shown here is derived from an EMBL/GenBank/DDBJ whole genome shotgun (WGS) entry which is preliminary data.</text>
</comment>
<dbReference type="Proteomes" id="UP000319578">
    <property type="component" value="Unassembled WGS sequence"/>
</dbReference>
<reference evidence="2 5" key="3">
    <citation type="submission" date="2019-06" db="EMBL/GenBank/DDBJ databases">
        <title>Whole genome shotgun sequence of Brevibacillus reuszeri NBRC 15719.</title>
        <authorList>
            <person name="Hosoyama A."/>
            <person name="Uohara A."/>
            <person name="Ohji S."/>
            <person name="Ichikawa N."/>
        </authorList>
    </citation>
    <scope>NUCLEOTIDE SEQUENCE [LARGE SCALE GENOMIC DNA]</scope>
    <source>
        <strain evidence="2 5">NBRC 15719</strain>
    </source>
</reference>
<dbReference type="Gene3D" id="3.40.710.10">
    <property type="entry name" value="DD-peptidase/beta-lactamase superfamily"/>
    <property type="match status" value="1"/>
</dbReference>
<protein>
    <submittedName>
        <fullName evidence="2">Serine hydrolase</fullName>
    </submittedName>
</protein>
<dbReference type="PATRIC" id="fig|54915.3.peg.2629"/>
<keyword evidence="5" id="KW-1185">Reference proteome</keyword>
<keyword evidence="2" id="KW-0378">Hydrolase</keyword>
<name>A0A0K9YPS6_9BACL</name>